<evidence type="ECO:0000313" key="3">
    <source>
        <dbReference type="Proteomes" id="UP000215145"/>
    </source>
</evidence>
<evidence type="ECO:0000256" key="1">
    <source>
        <dbReference type="SAM" id="Phobius"/>
    </source>
</evidence>
<organism evidence="2 3">
    <name type="scientific">Paenibacillus herberti</name>
    <dbReference type="NCBI Taxonomy" id="1619309"/>
    <lineage>
        <taxon>Bacteria</taxon>
        <taxon>Bacillati</taxon>
        <taxon>Bacillota</taxon>
        <taxon>Bacilli</taxon>
        <taxon>Bacillales</taxon>
        <taxon>Paenibacillaceae</taxon>
        <taxon>Paenibacillus</taxon>
    </lineage>
</organism>
<keyword evidence="1" id="KW-0472">Membrane</keyword>
<name>A0A229P3K2_9BACL</name>
<feature type="transmembrane region" description="Helical" evidence="1">
    <location>
        <begin position="7"/>
        <end position="35"/>
    </location>
</feature>
<keyword evidence="3" id="KW-1185">Reference proteome</keyword>
<dbReference type="AlphaFoldDB" id="A0A229P3K2"/>
<comment type="caution">
    <text evidence="2">The sequence shown here is derived from an EMBL/GenBank/DDBJ whole genome shotgun (WGS) entry which is preliminary data.</text>
</comment>
<protein>
    <submittedName>
        <fullName evidence="2">Uncharacterized protein</fullName>
    </submittedName>
</protein>
<accession>A0A229P3K2</accession>
<dbReference type="Proteomes" id="UP000215145">
    <property type="component" value="Unassembled WGS sequence"/>
</dbReference>
<keyword evidence="1" id="KW-1133">Transmembrane helix</keyword>
<keyword evidence="1" id="KW-0812">Transmembrane</keyword>
<reference evidence="2 3" key="1">
    <citation type="submission" date="2017-07" db="EMBL/GenBank/DDBJ databases">
        <title>Paenibacillus herberti R33 genome sequencing and assembly.</title>
        <authorList>
            <person name="Su W."/>
        </authorList>
    </citation>
    <scope>NUCLEOTIDE SEQUENCE [LARGE SCALE GENOMIC DNA]</scope>
    <source>
        <strain evidence="2 3">R33</strain>
    </source>
</reference>
<proteinExistence type="predicted"/>
<gene>
    <name evidence="2" type="ORF">CGZ75_09265</name>
</gene>
<dbReference type="EMBL" id="NMUQ01000001">
    <property type="protein sequence ID" value="OXM16822.1"/>
    <property type="molecule type" value="Genomic_DNA"/>
</dbReference>
<feature type="transmembrane region" description="Helical" evidence="1">
    <location>
        <begin position="55"/>
        <end position="78"/>
    </location>
</feature>
<sequence length="84" mass="10067">MRTKIHPYYYLAGFIGLLLGYIISKVYQIWVIVYLERDSRVDILPLFWETIYKKPALFTFNVVLIFILICITFVKMLLSRSRTK</sequence>
<evidence type="ECO:0000313" key="2">
    <source>
        <dbReference type="EMBL" id="OXM16822.1"/>
    </source>
</evidence>